<feature type="domain" description="G-patch" evidence="2">
    <location>
        <begin position="16"/>
        <end position="62"/>
    </location>
</feature>
<dbReference type="PANTHER" id="PTHR47423">
    <property type="entry name" value="G-PATCH DOMAIN CONTAINING PROTEIN"/>
    <property type="match status" value="1"/>
</dbReference>
<sequence>MGFNPGTGLGKDGQGRRAVASKMVAKMGFNPGTGLGKDGQGVGAPLQGVSRPVHAMLGSVSEHTPSSKARRTFPCLRRPPQAMEVTQAVDVRTRSRAAAVAKRTRRPLLPSPLTAAAADSAIADGSESGGSSYLKLRNRMLFMAPPLPSNPEPAHDSEAGYGAPLPVGLSHCSSTASSVDASSAA</sequence>
<feature type="compositionally biased region" description="Gly residues" evidence="1">
    <location>
        <begin position="31"/>
        <end position="42"/>
    </location>
</feature>
<dbReference type="Pfam" id="PF01585">
    <property type="entry name" value="G-patch"/>
    <property type="match status" value="1"/>
</dbReference>
<dbReference type="GO" id="GO:0003676">
    <property type="term" value="F:nucleic acid binding"/>
    <property type="evidence" value="ECO:0007669"/>
    <property type="project" value="InterPro"/>
</dbReference>
<evidence type="ECO:0000256" key="1">
    <source>
        <dbReference type="SAM" id="MobiDB-lite"/>
    </source>
</evidence>
<dbReference type="AlphaFoldDB" id="A0AAD8QWV5"/>
<accession>A0AAD8QWV5</accession>
<feature type="region of interest" description="Disordered" evidence="1">
    <location>
        <begin position="144"/>
        <end position="185"/>
    </location>
</feature>
<protein>
    <recommendedName>
        <fullName evidence="2">G-patch domain-containing protein</fullName>
    </recommendedName>
</protein>
<dbReference type="InterPro" id="IPR000467">
    <property type="entry name" value="G_patch_dom"/>
</dbReference>
<name>A0AAD8QWV5_LOLMU</name>
<dbReference type="Proteomes" id="UP001231189">
    <property type="component" value="Unassembled WGS sequence"/>
</dbReference>
<reference evidence="3" key="1">
    <citation type="submission" date="2023-07" db="EMBL/GenBank/DDBJ databases">
        <title>A chromosome-level genome assembly of Lolium multiflorum.</title>
        <authorList>
            <person name="Chen Y."/>
            <person name="Copetti D."/>
            <person name="Kolliker R."/>
            <person name="Studer B."/>
        </authorList>
    </citation>
    <scope>NUCLEOTIDE SEQUENCE</scope>
    <source>
        <strain evidence="3">02402/16</strain>
        <tissue evidence="3">Leaf</tissue>
    </source>
</reference>
<dbReference type="EMBL" id="JAUUTY010000007">
    <property type="protein sequence ID" value="KAK1610351.1"/>
    <property type="molecule type" value="Genomic_DNA"/>
</dbReference>
<evidence type="ECO:0000313" key="3">
    <source>
        <dbReference type="EMBL" id="KAK1610351.1"/>
    </source>
</evidence>
<keyword evidence="4" id="KW-1185">Reference proteome</keyword>
<evidence type="ECO:0000259" key="2">
    <source>
        <dbReference type="PROSITE" id="PS50174"/>
    </source>
</evidence>
<organism evidence="3 4">
    <name type="scientific">Lolium multiflorum</name>
    <name type="common">Italian ryegrass</name>
    <name type="synonym">Lolium perenne subsp. multiflorum</name>
    <dbReference type="NCBI Taxonomy" id="4521"/>
    <lineage>
        <taxon>Eukaryota</taxon>
        <taxon>Viridiplantae</taxon>
        <taxon>Streptophyta</taxon>
        <taxon>Embryophyta</taxon>
        <taxon>Tracheophyta</taxon>
        <taxon>Spermatophyta</taxon>
        <taxon>Magnoliopsida</taxon>
        <taxon>Liliopsida</taxon>
        <taxon>Poales</taxon>
        <taxon>Poaceae</taxon>
        <taxon>BOP clade</taxon>
        <taxon>Pooideae</taxon>
        <taxon>Poodae</taxon>
        <taxon>Poeae</taxon>
        <taxon>Poeae Chloroplast Group 2 (Poeae type)</taxon>
        <taxon>Loliodinae</taxon>
        <taxon>Loliinae</taxon>
        <taxon>Lolium</taxon>
    </lineage>
</organism>
<proteinExistence type="predicted"/>
<dbReference type="PROSITE" id="PS50174">
    <property type="entry name" value="G_PATCH"/>
    <property type="match status" value="1"/>
</dbReference>
<feature type="compositionally biased region" description="Low complexity" evidence="1">
    <location>
        <begin position="170"/>
        <end position="185"/>
    </location>
</feature>
<feature type="region of interest" description="Disordered" evidence="1">
    <location>
        <begin position="27"/>
        <end position="47"/>
    </location>
</feature>
<gene>
    <name evidence="3" type="ORF">QYE76_034024</name>
</gene>
<comment type="caution">
    <text evidence="3">The sequence shown here is derived from an EMBL/GenBank/DDBJ whole genome shotgun (WGS) entry which is preliminary data.</text>
</comment>
<evidence type="ECO:0000313" key="4">
    <source>
        <dbReference type="Proteomes" id="UP001231189"/>
    </source>
</evidence>
<dbReference type="PANTHER" id="PTHR47423:SF2">
    <property type="entry name" value="PROTEIN SQS1"/>
    <property type="match status" value="1"/>
</dbReference>